<proteinExistence type="inferred from homology"/>
<name>A0A0K8LSR3_PSESF</name>
<reference evidence="7 9" key="2">
    <citation type="submission" date="2018-04" db="EMBL/GenBank/DDBJ databases">
        <title>Draft genome sequence of Pseudomonas syringae pv. actinidiae biovar 3 strains isolated from kiwifruit in Kagawa prefecture.</title>
        <authorList>
            <person name="Tabuchi M."/>
            <person name="Saito M."/>
            <person name="Fujiwara S."/>
            <person name="Sasa N."/>
            <person name="Akimitsu K."/>
            <person name="Gomi K."/>
            <person name="Konishi-Sugita S."/>
            <person name="Hamano K."/>
            <person name="Kataoka I."/>
        </authorList>
    </citation>
    <scope>NUCLEOTIDE SEQUENCE [LARGE SCALE GENOMIC DNA]</scope>
    <source>
        <strain evidence="7 9">MAFF212211</strain>
    </source>
</reference>
<dbReference type="SUPFAM" id="SSF53850">
    <property type="entry name" value="Periplasmic binding protein-like II"/>
    <property type="match status" value="1"/>
</dbReference>
<reference evidence="6 8" key="1">
    <citation type="submission" date="2017-11" db="EMBL/GenBank/DDBJ databases">
        <title>Complete DNA Sequence of Pseudomonas syringae pv. actinidiae, biovar 5 (Psa5).</title>
        <authorList>
            <person name="Butler M."/>
            <person name="Taiaroa G."/>
            <person name="Sumpter N."/>
            <person name="Poulter R."/>
        </authorList>
    </citation>
    <scope>NUCLEOTIDE SEQUENCE [LARGE SCALE GENOMIC DNA]</scope>
    <source>
        <strain evidence="6 8">MAFF212063</strain>
    </source>
</reference>
<evidence type="ECO:0000259" key="5">
    <source>
        <dbReference type="PROSITE" id="PS50931"/>
    </source>
</evidence>
<protein>
    <submittedName>
        <fullName evidence="7">DNA-binding transcriptional regulator</fullName>
    </submittedName>
    <submittedName>
        <fullName evidence="6">LysR family transcriptional regulator</fullName>
    </submittedName>
</protein>
<dbReference type="PANTHER" id="PTHR30537">
    <property type="entry name" value="HTH-TYPE TRANSCRIPTIONAL REGULATOR"/>
    <property type="match status" value="1"/>
</dbReference>
<dbReference type="InterPro" id="IPR058163">
    <property type="entry name" value="LysR-type_TF_proteobact-type"/>
</dbReference>
<dbReference type="InterPro" id="IPR000847">
    <property type="entry name" value="LysR_HTH_N"/>
</dbReference>
<dbReference type="EMBL" id="CP024712">
    <property type="protein sequence ID" value="ATV20631.1"/>
    <property type="molecule type" value="Genomic_DNA"/>
</dbReference>
<dbReference type="InterPro" id="IPR005119">
    <property type="entry name" value="LysR_subst-bd"/>
</dbReference>
<dbReference type="Pfam" id="PF03466">
    <property type="entry name" value="LysR_substrate"/>
    <property type="match status" value="1"/>
</dbReference>
<dbReference type="AlphaFoldDB" id="A0A0K8LSR3"/>
<dbReference type="FunFam" id="1.10.10.10:FF:000001">
    <property type="entry name" value="LysR family transcriptional regulator"/>
    <property type="match status" value="1"/>
</dbReference>
<dbReference type="InterPro" id="IPR036388">
    <property type="entry name" value="WH-like_DNA-bd_sf"/>
</dbReference>
<gene>
    <name evidence="6" type="ORF">CT122_30580</name>
    <name evidence="7" type="ORF">KPSA3_00075</name>
</gene>
<evidence type="ECO:0000313" key="6">
    <source>
        <dbReference type="EMBL" id="ATV20631.1"/>
    </source>
</evidence>
<dbReference type="GO" id="GO:0003677">
    <property type="term" value="F:DNA binding"/>
    <property type="evidence" value="ECO:0007669"/>
    <property type="project" value="UniProtKB-KW"/>
</dbReference>
<dbReference type="RefSeq" id="WP_017683080.1">
    <property type="nucleotide sequence ID" value="NZ_BGKA01000002.1"/>
</dbReference>
<accession>A0A0K8LSR3</accession>
<evidence type="ECO:0000313" key="8">
    <source>
        <dbReference type="Proteomes" id="UP000230024"/>
    </source>
</evidence>
<dbReference type="Pfam" id="PF00126">
    <property type="entry name" value="HTH_1"/>
    <property type="match status" value="1"/>
</dbReference>
<keyword evidence="2" id="KW-0805">Transcription regulation</keyword>
<evidence type="ECO:0000256" key="3">
    <source>
        <dbReference type="ARBA" id="ARBA00023125"/>
    </source>
</evidence>
<dbReference type="Proteomes" id="UP000230024">
    <property type="component" value="Chromosome"/>
</dbReference>
<organism evidence="7 9">
    <name type="scientific">Pseudomonas syringae pv. actinidiae</name>
    <dbReference type="NCBI Taxonomy" id="103796"/>
    <lineage>
        <taxon>Bacteria</taxon>
        <taxon>Pseudomonadati</taxon>
        <taxon>Pseudomonadota</taxon>
        <taxon>Gammaproteobacteria</taxon>
        <taxon>Pseudomonadales</taxon>
        <taxon>Pseudomonadaceae</taxon>
        <taxon>Pseudomonas</taxon>
        <taxon>Pseudomonas syringae</taxon>
    </lineage>
</organism>
<dbReference type="InterPro" id="IPR036390">
    <property type="entry name" value="WH_DNA-bd_sf"/>
</dbReference>
<keyword evidence="4" id="KW-0804">Transcription</keyword>
<dbReference type="PANTHER" id="PTHR30537:SF5">
    <property type="entry name" value="HTH-TYPE TRANSCRIPTIONAL ACTIVATOR TTDR-RELATED"/>
    <property type="match status" value="1"/>
</dbReference>
<evidence type="ECO:0000256" key="2">
    <source>
        <dbReference type="ARBA" id="ARBA00023015"/>
    </source>
</evidence>
<dbReference type="GO" id="GO:0003700">
    <property type="term" value="F:DNA-binding transcription factor activity"/>
    <property type="evidence" value="ECO:0007669"/>
    <property type="project" value="InterPro"/>
</dbReference>
<dbReference type="EMBL" id="BGKA01000002">
    <property type="protein sequence ID" value="GBH14190.1"/>
    <property type="molecule type" value="Genomic_DNA"/>
</dbReference>
<evidence type="ECO:0000313" key="7">
    <source>
        <dbReference type="EMBL" id="GBH14190.1"/>
    </source>
</evidence>
<dbReference type="Gene3D" id="3.40.190.290">
    <property type="match status" value="1"/>
</dbReference>
<dbReference type="PROSITE" id="PS50931">
    <property type="entry name" value="HTH_LYSR"/>
    <property type="match status" value="1"/>
</dbReference>
<sequence length="302" mass="33046">MNQLNAIKAFRNLVEAGSFSSAAERMNTTHSTISRHLQQLENVLGVQLVNRTTRQLSVTRAGEQYYLACIDILDRLEQAGLAVSHASQKLCATLRVSVPMVIGSLELANWLPAFQKRYPDIRLELSCSDQFVDVVAGGFDLALRIAESLTDTSLIARLLAVSEVRLVASPGYIARHGLPRAAHDLKHHQLLGFSGGSADWLLTSATGQSERIKPAGMLCSDSITALHAAALAHSGIAAFTEITVRQQLAQGHLVTILPDWTLGQRRYHALYPQTRHVSPAVRALIDFMVEHYRSVSDCPGLH</sequence>
<dbReference type="CDD" id="cd08422">
    <property type="entry name" value="PBP2_CrgA_like"/>
    <property type="match status" value="1"/>
</dbReference>
<feature type="domain" description="HTH lysR-type" evidence="5">
    <location>
        <begin position="1"/>
        <end position="59"/>
    </location>
</feature>
<dbReference type="Proteomes" id="UP000248291">
    <property type="component" value="Unassembled WGS sequence"/>
</dbReference>
<evidence type="ECO:0000313" key="9">
    <source>
        <dbReference type="Proteomes" id="UP000248291"/>
    </source>
</evidence>
<comment type="similarity">
    <text evidence="1">Belongs to the LysR transcriptional regulatory family.</text>
</comment>
<evidence type="ECO:0000256" key="4">
    <source>
        <dbReference type="ARBA" id="ARBA00023163"/>
    </source>
</evidence>
<dbReference type="SUPFAM" id="SSF46785">
    <property type="entry name" value="Winged helix' DNA-binding domain"/>
    <property type="match status" value="1"/>
</dbReference>
<keyword evidence="3 7" id="KW-0238">DNA-binding</keyword>
<dbReference type="Gene3D" id="1.10.10.10">
    <property type="entry name" value="Winged helix-like DNA-binding domain superfamily/Winged helix DNA-binding domain"/>
    <property type="match status" value="1"/>
</dbReference>
<evidence type="ECO:0000256" key="1">
    <source>
        <dbReference type="ARBA" id="ARBA00009437"/>
    </source>
</evidence>